<keyword evidence="3" id="KW-1185">Reference proteome</keyword>
<dbReference type="GeneID" id="37031736"/>
<gene>
    <name evidence="2" type="ORF">BDZ90DRAFT_87997</name>
</gene>
<feature type="compositionally biased region" description="Low complexity" evidence="1">
    <location>
        <begin position="313"/>
        <end position="334"/>
    </location>
</feature>
<sequence length="716" mass="76781">MMVASPAPSPRATQHPTRSAPANLAMLADASAFTLPQHMSTPASTAHPIEALTPSTAFQEIAQLYSSPAGKAAPQGAQSRRVAFDNAHDSAEEEDDDEDNDEEEHDYDSSEGEEGEEEDGSEDVDDDGEEEEDDDVEDEGEERQEGEAIEVAEEPPIDWESVDATAFFNLYFNTNNGADTSSSSRTQLKPPTPAPAFSPNGSAIPQAHPQPQPQFQAAWEQPAFATATSPYASAPTPQPDYGAAIDLLTTVLGSGQEVPPEVLTMIFSSIQTSLGYGPATTPSGSGLGERGASSGSVDSLVPILRDLIEKQSQQQQRLQQRQAQQQQQQQLAAATPPGQAVTALSDWQSLFPSLAPGQGINLDDEEDDEDNDPSYVPWTASFPDFHGSPTYPNIPVQGLSPAAAAALAAQDQTRPYPPAGEESAGKDESQGAQTAMLYSSQEGRPAAKRVRLDDSVPSSGDRVSTLASNQGTHSSQQAHASSSSAPNTVENPLANPPKKKNNRGRKPVYQTDADRKAARRESSRRAQQRFRDRNKARRIAEGDPNSRRGPGRPPRNGSKSISGAAKRDSLESAGAEDLRVENRRLAAEVKRLRSENARLKERLRVGREGEHGVRHSQDAQSDFSGDDDDEDQSMYSEEDEGSEGEDGDEEGDHVDSGRDSSQEGHARGAHHRHNGDQATNVSASKRVNGHAVRGRAATAGRVGMQAIDPRQLQSSQ</sequence>
<dbReference type="EMBL" id="KZ819678">
    <property type="protein sequence ID" value="PWN24883.1"/>
    <property type="molecule type" value="Genomic_DNA"/>
</dbReference>
<organism evidence="2 3">
    <name type="scientific">Jaminaea rosea</name>
    <dbReference type="NCBI Taxonomy" id="1569628"/>
    <lineage>
        <taxon>Eukaryota</taxon>
        <taxon>Fungi</taxon>
        <taxon>Dikarya</taxon>
        <taxon>Basidiomycota</taxon>
        <taxon>Ustilaginomycotina</taxon>
        <taxon>Exobasidiomycetes</taxon>
        <taxon>Microstromatales</taxon>
        <taxon>Microstromatales incertae sedis</taxon>
        <taxon>Jaminaea</taxon>
    </lineage>
</organism>
<feature type="compositionally biased region" description="Basic and acidic residues" evidence="1">
    <location>
        <begin position="653"/>
        <end position="666"/>
    </location>
</feature>
<feature type="region of interest" description="Disordered" evidence="1">
    <location>
        <begin position="173"/>
        <end position="240"/>
    </location>
</feature>
<evidence type="ECO:0000256" key="1">
    <source>
        <dbReference type="SAM" id="MobiDB-lite"/>
    </source>
</evidence>
<feature type="compositionally biased region" description="Low complexity" evidence="1">
    <location>
        <begin position="689"/>
        <end position="703"/>
    </location>
</feature>
<feature type="compositionally biased region" description="Acidic residues" evidence="1">
    <location>
        <begin position="624"/>
        <end position="652"/>
    </location>
</feature>
<reference evidence="2 3" key="1">
    <citation type="journal article" date="2018" name="Mol. Biol. Evol.">
        <title>Broad Genomic Sampling Reveals a Smut Pathogenic Ancestry of the Fungal Clade Ustilaginomycotina.</title>
        <authorList>
            <person name="Kijpornyongpan T."/>
            <person name="Mondo S.J."/>
            <person name="Barry K."/>
            <person name="Sandor L."/>
            <person name="Lee J."/>
            <person name="Lipzen A."/>
            <person name="Pangilinan J."/>
            <person name="LaButti K."/>
            <person name="Hainaut M."/>
            <person name="Henrissat B."/>
            <person name="Grigoriev I.V."/>
            <person name="Spatafora J.W."/>
            <person name="Aime M.C."/>
        </authorList>
    </citation>
    <scope>NUCLEOTIDE SEQUENCE [LARGE SCALE GENOMIC DNA]</scope>
    <source>
        <strain evidence="2 3">MCA 5214</strain>
    </source>
</reference>
<feature type="compositionally biased region" description="Polar residues" evidence="1">
    <location>
        <begin position="676"/>
        <end position="685"/>
    </location>
</feature>
<feature type="compositionally biased region" description="Polar residues" evidence="1">
    <location>
        <begin position="173"/>
        <end position="189"/>
    </location>
</feature>
<feature type="region of interest" description="Disordered" evidence="1">
    <location>
        <begin position="312"/>
        <end position="339"/>
    </location>
</feature>
<accession>A0A316ULS9</accession>
<feature type="compositionally biased region" description="Low complexity" evidence="1">
    <location>
        <begin position="203"/>
        <end position="235"/>
    </location>
</feature>
<feature type="compositionally biased region" description="Acidic residues" evidence="1">
    <location>
        <begin position="91"/>
        <end position="160"/>
    </location>
</feature>
<dbReference type="RefSeq" id="XP_025359495.1">
    <property type="nucleotide sequence ID" value="XM_025509913.1"/>
</dbReference>
<feature type="compositionally biased region" description="Basic and acidic residues" evidence="1">
    <location>
        <begin position="512"/>
        <end position="546"/>
    </location>
</feature>
<evidence type="ECO:0008006" key="4">
    <source>
        <dbReference type="Google" id="ProtNLM"/>
    </source>
</evidence>
<feature type="compositionally biased region" description="Basic and acidic residues" evidence="1">
    <location>
        <begin position="565"/>
        <end position="617"/>
    </location>
</feature>
<feature type="region of interest" description="Disordered" evidence="1">
    <location>
        <begin position="352"/>
        <end position="716"/>
    </location>
</feature>
<feature type="compositionally biased region" description="Acidic residues" evidence="1">
    <location>
        <begin position="362"/>
        <end position="372"/>
    </location>
</feature>
<evidence type="ECO:0000313" key="3">
    <source>
        <dbReference type="Proteomes" id="UP000245884"/>
    </source>
</evidence>
<feature type="region of interest" description="Disordered" evidence="1">
    <location>
        <begin position="68"/>
        <end position="160"/>
    </location>
</feature>
<feature type="compositionally biased region" description="Polar residues" evidence="1">
    <location>
        <begin position="430"/>
        <end position="442"/>
    </location>
</feature>
<proteinExistence type="predicted"/>
<feature type="compositionally biased region" description="Basic residues" evidence="1">
    <location>
        <begin position="497"/>
        <end position="506"/>
    </location>
</feature>
<dbReference type="Proteomes" id="UP000245884">
    <property type="component" value="Unassembled WGS sequence"/>
</dbReference>
<evidence type="ECO:0000313" key="2">
    <source>
        <dbReference type="EMBL" id="PWN24883.1"/>
    </source>
</evidence>
<protein>
    <recommendedName>
        <fullName evidence="4">BZIP domain-containing protein</fullName>
    </recommendedName>
</protein>
<feature type="compositionally biased region" description="Low complexity" evidence="1">
    <location>
        <begin position="473"/>
        <end position="485"/>
    </location>
</feature>
<dbReference type="STRING" id="1569628.A0A316ULS9"/>
<feature type="compositionally biased region" description="Polar residues" evidence="1">
    <location>
        <begin position="456"/>
        <end position="472"/>
    </location>
</feature>
<name>A0A316ULS9_9BASI</name>
<dbReference type="AlphaFoldDB" id="A0A316ULS9"/>
<feature type="region of interest" description="Disordered" evidence="1">
    <location>
        <begin position="1"/>
        <end position="24"/>
    </location>
</feature>